<dbReference type="GO" id="GO:0046872">
    <property type="term" value="F:metal ion binding"/>
    <property type="evidence" value="ECO:0007669"/>
    <property type="project" value="UniProtKB-KW"/>
</dbReference>
<gene>
    <name evidence="13" type="ORF">UFOPK1827_01270</name>
</gene>
<proteinExistence type="predicted"/>
<evidence type="ECO:0000256" key="5">
    <source>
        <dbReference type="ARBA" id="ARBA00022989"/>
    </source>
</evidence>
<dbReference type="GO" id="GO:0006784">
    <property type="term" value="P:heme A biosynthetic process"/>
    <property type="evidence" value="ECO:0007669"/>
    <property type="project" value="InterPro"/>
</dbReference>
<feature type="transmembrane region" description="Helical" evidence="12">
    <location>
        <begin position="78"/>
        <end position="102"/>
    </location>
</feature>
<evidence type="ECO:0000256" key="7">
    <source>
        <dbReference type="ARBA" id="ARBA00023004"/>
    </source>
</evidence>
<keyword evidence="10" id="KW-1015">Disulfide bond</keyword>
<evidence type="ECO:0000256" key="8">
    <source>
        <dbReference type="ARBA" id="ARBA00023133"/>
    </source>
</evidence>
<dbReference type="EMBL" id="CAEZUO010000063">
    <property type="protein sequence ID" value="CAB4611006.1"/>
    <property type="molecule type" value="Genomic_DNA"/>
</dbReference>
<dbReference type="InterPro" id="IPR003780">
    <property type="entry name" value="COX15/CtaA_fam"/>
</dbReference>
<keyword evidence="4" id="KW-0479">Metal-binding</keyword>
<sequence>MALLAQVFITISGAAVRLTGSGLGCSDWPTCEDNRVIAPFEYHAMIEFVNRTVTGLVSVAVILAVLGSLLRNPRRRDLTWLSLGLVGGVIGQIFLGGLTVLFELQPPFVIAHFLLSMVLIWNAFVLHERSKYAQSPALPVVPRNVRILGRLLVVASAITIFTGTIVTGTGPHGGDENAKRLSFDITTVARIHSGTVWIFLALTIAALFLLRRTGAPRNVDRRSKYLVAAILVQGSIGYVQYFNSVPPGLVILHILGSVVVWIAALAFDLSLIARPIESDTSDATPATS</sequence>
<feature type="transmembrane region" description="Helical" evidence="12">
    <location>
        <begin position="248"/>
        <end position="267"/>
    </location>
</feature>
<accession>A0A6J6HDF9</accession>
<dbReference type="AlphaFoldDB" id="A0A6J6HDF9"/>
<feature type="transmembrane region" description="Helical" evidence="12">
    <location>
        <begin position="108"/>
        <end position="126"/>
    </location>
</feature>
<evidence type="ECO:0000256" key="9">
    <source>
        <dbReference type="ARBA" id="ARBA00023136"/>
    </source>
</evidence>
<dbReference type="GO" id="GO:0016020">
    <property type="term" value="C:membrane"/>
    <property type="evidence" value="ECO:0007669"/>
    <property type="project" value="UniProtKB-SubCell"/>
</dbReference>
<evidence type="ECO:0000256" key="6">
    <source>
        <dbReference type="ARBA" id="ARBA00023002"/>
    </source>
</evidence>
<dbReference type="PANTHER" id="PTHR35457">
    <property type="entry name" value="HEME A SYNTHASE"/>
    <property type="match status" value="1"/>
</dbReference>
<protein>
    <submittedName>
        <fullName evidence="13">Unannotated protein</fullName>
    </submittedName>
</protein>
<dbReference type="InterPro" id="IPR050450">
    <property type="entry name" value="COX15/CtaA_HemeA_synthase"/>
</dbReference>
<evidence type="ECO:0000256" key="2">
    <source>
        <dbReference type="ARBA" id="ARBA00022475"/>
    </source>
</evidence>
<evidence type="ECO:0000256" key="1">
    <source>
        <dbReference type="ARBA" id="ARBA00004141"/>
    </source>
</evidence>
<dbReference type="PANTHER" id="PTHR35457:SF1">
    <property type="entry name" value="HEME A SYNTHASE"/>
    <property type="match status" value="1"/>
</dbReference>
<organism evidence="13">
    <name type="scientific">freshwater metagenome</name>
    <dbReference type="NCBI Taxonomy" id="449393"/>
    <lineage>
        <taxon>unclassified sequences</taxon>
        <taxon>metagenomes</taxon>
        <taxon>ecological metagenomes</taxon>
    </lineage>
</organism>
<keyword evidence="9 12" id="KW-0472">Membrane</keyword>
<evidence type="ECO:0000256" key="11">
    <source>
        <dbReference type="ARBA" id="ARBA00023444"/>
    </source>
</evidence>
<comment type="pathway">
    <text evidence="11">Porphyrin-containing compound metabolism.</text>
</comment>
<feature type="transmembrane region" description="Helical" evidence="12">
    <location>
        <begin position="222"/>
        <end position="242"/>
    </location>
</feature>
<evidence type="ECO:0000256" key="4">
    <source>
        <dbReference type="ARBA" id="ARBA00022723"/>
    </source>
</evidence>
<dbReference type="Pfam" id="PF02628">
    <property type="entry name" value="COX15-CtaA"/>
    <property type="match status" value="1"/>
</dbReference>
<keyword evidence="2" id="KW-1003">Cell membrane</keyword>
<comment type="subcellular location">
    <subcellularLocation>
        <location evidence="1">Membrane</location>
        <topology evidence="1">Multi-pass membrane protein</topology>
    </subcellularLocation>
</comment>
<keyword evidence="7" id="KW-0408">Iron</keyword>
<evidence type="ECO:0000256" key="12">
    <source>
        <dbReference type="SAM" id="Phobius"/>
    </source>
</evidence>
<name>A0A6J6HDF9_9ZZZZ</name>
<evidence type="ECO:0000313" key="13">
    <source>
        <dbReference type="EMBL" id="CAB4611006.1"/>
    </source>
</evidence>
<evidence type="ECO:0000256" key="10">
    <source>
        <dbReference type="ARBA" id="ARBA00023157"/>
    </source>
</evidence>
<feature type="transmembrane region" description="Helical" evidence="12">
    <location>
        <begin position="189"/>
        <end position="210"/>
    </location>
</feature>
<keyword evidence="3 12" id="KW-0812">Transmembrane</keyword>
<keyword evidence="6" id="KW-0560">Oxidoreductase</keyword>
<reference evidence="13" key="1">
    <citation type="submission" date="2020-05" db="EMBL/GenBank/DDBJ databases">
        <authorList>
            <person name="Chiriac C."/>
            <person name="Salcher M."/>
            <person name="Ghai R."/>
            <person name="Kavagutti S V."/>
        </authorList>
    </citation>
    <scope>NUCLEOTIDE SEQUENCE</scope>
</reference>
<feature type="transmembrane region" description="Helical" evidence="12">
    <location>
        <begin position="48"/>
        <end position="66"/>
    </location>
</feature>
<dbReference type="GO" id="GO:0016491">
    <property type="term" value="F:oxidoreductase activity"/>
    <property type="evidence" value="ECO:0007669"/>
    <property type="project" value="UniProtKB-KW"/>
</dbReference>
<feature type="transmembrane region" description="Helical" evidence="12">
    <location>
        <begin position="147"/>
        <end position="169"/>
    </location>
</feature>
<keyword evidence="5 12" id="KW-1133">Transmembrane helix</keyword>
<keyword evidence="8" id="KW-0350">Heme biosynthesis</keyword>
<evidence type="ECO:0000256" key="3">
    <source>
        <dbReference type="ARBA" id="ARBA00022692"/>
    </source>
</evidence>